<feature type="compositionally biased region" description="Basic and acidic residues" evidence="1">
    <location>
        <begin position="371"/>
        <end position="384"/>
    </location>
</feature>
<dbReference type="Proteomes" id="UP000059680">
    <property type="component" value="Chromosome 1"/>
</dbReference>
<feature type="region of interest" description="Disordered" evidence="1">
    <location>
        <begin position="312"/>
        <end position="387"/>
    </location>
</feature>
<proteinExistence type="predicted"/>
<dbReference type="InParanoid" id="A0A0P0VBT0"/>
<reference evidence="2 3" key="2">
    <citation type="journal article" date="2013" name="Plant Cell Physiol.">
        <title>Rice Annotation Project Database (RAP-DB): an integrative and interactive database for rice genomics.</title>
        <authorList>
            <person name="Sakai H."/>
            <person name="Lee S.S."/>
            <person name="Tanaka T."/>
            <person name="Numa H."/>
            <person name="Kim J."/>
            <person name="Kawahara Y."/>
            <person name="Wakimoto H."/>
            <person name="Yang C.C."/>
            <person name="Iwamoto M."/>
            <person name="Abe T."/>
            <person name="Yamada Y."/>
            <person name="Muto A."/>
            <person name="Inokuchi H."/>
            <person name="Ikemura T."/>
            <person name="Matsumoto T."/>
            <person name="Sasaki T."/>
            <person name="Itoh T."/>
        </authorList>
    </citation>
    <scope>NUCLEOTIDE SEQUENCE [LARGE SCALE GENOMIC DNA]</scope>
    <source>
        <strain evidence="3">cv. Nipponbare</strain>
    </source>
</reference>
<dbReference type="AlphaFoldDB" id="A0A0P0VBT0"/>
<organism evidence="2 3">
    <name type="scientific">Oryza sativa subsp. japonica</name>
    <name type="common">Rice</name>
    <dbReference type="NCBI Taxonomy" id="39947"/>
    <lineage>
        <taxon>Eukaryota</taxon>
        <taxon>Viridiplantae</taxon>
        <taxon>Streptophyta</taxon>
        <taxon>Embryophyta</taxon>
        <taxon>Tracheophyta</taxon>
        <taxon>Spermatophyta</taxon>
        <taxon>Magnoliopsida</taxon>
        <taxon>Liliopsida</taxon>
        <taxon>Poales</taxon>
        <taxon>Poaceae</taxon>
        <taxon>BOP clade</taxon>
        <taxon>Oryzoideae</taxon>
        <taxon>Oryzeae</taxon>
        <taxon>Oryzinae</taxon>
        <taxon>Oryza</taxon>
        <taxon>Oryza sativa</taxon>
    </lineage>
</organism>
<feature type="non-terminal residue" evidence="2">
    <location>
        <position position="513"/>
    </location>
</feature>
<sequence>GLLVRVPPCDEEVGGEVGDAEHGEQPEEVIQVAAVDVVRDPPEPPAARRGARHDDDDRRARVVAERERRAGQAGAEAAHGVGRLVVEELHLPDEREHLRRPHHHVLRHLPEYRQRQVPPVAVVAVQAVPRDHAPPRHLQRAGDEHGDGEDDEADAHPRQLREPAIVAGHAARQGHDGAVVERHPEHDAEGVEDGEHGGGDLEAADARVQRVALEDEGGGHLRVRRREDDAARPHRQQPEHALELLHLRHRAQPPRARLCLVAGGLHGRLVQEPELVGVHEPAAPLYRGHAIDGVAALVQQRRVGRHLDVVLPGGGDHHLRDPGERAAPRRLATPVRGGAGEEHGDGQRTEDRRDAVPDPPPDAGLHPHQHGAADERAEVEREVEPVEEGALPAALALVGLVELAGAERRHDHQEPAAERHQVQPRVERRRAAVQQRRRRGARREHAVAQDGDGHEEQDGPVPAEERVGEVGGDERRDGAGALPVGDVVRRRLAALVQPVLEVVHQVRRHPEVG</sequence>
<evidence type="ECO:0000256" key="1">
    <source>
        <dbReference type="SAM" id="MobiDB-lite"/>
    </source>
</evidence>
<feature type="compositionally biased region" description="Basic and acidic residues" evidence="1">
    <location>
        <begin position="129"/>
        <end position="145"/>
    </location>
</feature>
<feature type="region of interest" description="Disordered" evidence="1">
    <location>
        <begin position="408"/>
        <end position="483"/>
    </location>
</feature>
<dbReference type="EMBL" id="AP014957">
    <property type="protein sequence ID" value="BAS75766.1"/>
    <property type="molecule type" value="Genomic_DNA"/>
</dbReference>
<reference evidence="2 3" key="3">
    <citation type="journal article" date="2013" name="Rice">
        <title>Improvement of the Oryza sativa Nipponbare reference genome using next generation sequence and optical map data.</title>
        <authorList>
            <person name="Kawahara Y."/>
            <person name="de la Bastide M."/>
            <person name="Hamilton J.P."/>
            <person name="Kanamori H."/>
            <person name="McCombie W.R."/>
            <person name="Ouyang S."/>
            <person name="Schwartz D.C."/>
            <person name="Tanaka T."/>
            <person name="Wu J."/>
            <person name="Zhou S."/>
            <person name="Childs K.L."/>
            <person name="Davidson R.M."/>
            <person name="Lin H."/>
            <person name="Quesada-Ocampo L."/>
            <person name="Vaillancourt B."/>
            <person name="Sakai H."/>
            <person name="Lee S.S."/>
            <person name="Kim J."/>
            <person name="Numa H."/>
            <person name="Itoh T."/>
            <person name="Buell C.R."/>
            <person name="Matsumoto T."/>
        </authorList>
    </citation>
    <scope>NUCLEOTIDE SEQUENCE [LARGE SCALE GENOMIC DNA]</scope>
    <source>
        <strain evidence="3">cv. Nipponbare</strain>
    </source>
</reference>
<feature type="compositionally biased region" description="Basic and acidic residues" evidence="1">
    <location>
        <begin position="339"/>
        <end position="356"/>
    </location>
</feature>
<gene>
    <name evidence="2" type="ordered locus">Os01g0902750</name>
    <name evidence="2" type="ORF">OSNPB_010902750</name>
</gene>
<feature type="compositionally biased region" description="Basic and acidic residues" evidence="1">
    <location>
        <begin position="408"/>
        <end position="430"/>
    </location>
</feature>
<feature type="non-terminal residue" evidence="2">
    <location>
        <position position="1"/>
    </location>
</feature>
<protein>
    <submittedName>
        <fullName evidence="2">Os01g0902750 protein</fullName>
    </submittedName>
</protein>
<evidence type="ECO:0000313" key="3">
    <source>
        <dbReference type="Proteomes" id="UP000059680"/>
    </source>
</evidence>
<dbReference type="FunCoup" id="A0A0P0VBT0">
    <property type="interactions" value="2"/>
</dbReference>
<feature type="region of interest" description="Disordered" evidence="1">
    <location>
        <begin position="128"/>
        <end position="155"/>
    </location>
</feature>
<reference evidence="3" key="1">
    <citation type="journal article" date="2005" name="Nature">
        <title>The map-based sequence of the rice genome.</title>
        <authorList>
            <consortium name="International rice genome sequencing project (IRGSP)"/>
            <person name="Matsumoto T."/>
            <person name="Wu J."/>
            <person name="Kanamori H."/>
            <person name="Katayose Y."/>
            <person name="Fujisawa M."/>
            <person name="Namiki N."/>
            <person name="Mizuno H."/>
            <person name="Yamamoto K."/>
            <person name="Antonio B.A."/>
            <person name="Baba T."/>
            <person name="Sakata K."/>
            <person name="Nagamura Y."/>
            <person name="Aoki H."/>
            <person name="Arikawa K."/>
            <person name="Arita K."/>
            <person name="Bito T."/>
            <person name="Chiden Y."/>
            <person name="Fujitsuka N."/>
            <person name="Fukunaka R."/>
            <person name="Hamada M."/>
            <person name="Harada C."/>
            <person name="Hayashi A."/>
            <person name="Hijishita S."/>
            <person name="Honda M."/>
            <person name="Hosokawa S."/>
            <person name="Ichikawa Y."/>
            <person name="Idonuma A."/>
            <person name="Iijima M."/>
            <person name="Ikeda M."/>
            <person name="Ikeno M."/>
            <person name="Ito K."/>
            <person name="Ito S."/>
            <person name="Ito T."/>
            <person name="Ito Y."/>
            <person name="Ito Y."/>
            <person name="Iwabuchi A."/>
            <person name="Kamiya K."/>
            <person name="Karasawa W."/>
            <person name="Kurita K."/>
            <person name="Katagiri S."/>
            <person name="Kikuta A."/>
            <person name="Kobayashi H."/>
            <person name="Kobayashi N."/>
            <person name="Machita K."/>
            <person name="Maehara T."/>
            <person name="Masukawa M."/>
            <person name="Mizubayashi T."/>
            <person name="Mukai Y."/>
            <person name="Nagasaki H."/>
            <person name="Nagata Y."/>
            <person name="Naito S."/>
            <person name="Nakashima M."/>
            <person name="Nakama Y."/>
            <person name="Nakamichi Y."/>
            <person name="Nakamura M."/>
            <person name="Meguro A."/>
            <person name="Negishi M."/>
            <person name="Ohta I."/>
            <person name="Ohta T."/>
            <person name="Okamoto M."/>
            <person name="Ono N."/>
            <person name="Saji S."/>
            <person name="Sakaguchi M."/>
            <person name="Sakai K."/>
            <person name="Shibata M."/>
            <person name="Shimokawa T."/>
            <person name="Song J."/>
            <person name="Takazaki Y."/>
            <person name="Terasawa K."/>
            <person name="Tsugane M."/>
            <person name="Tsuji K."/>
            <person name="Ueda S."/>
            <person name="Waki K."/>
            <person name="Yamagata H."/>
            <person name="Yamamoto M."/>
            <person name="Yamamoto S."/>
            <person name="Yamane H."/>
            <person name="Yoshiki S."/>
            <person name="Yoshihara R."/>
            <person name="Yukawa K."/>
            <person name="Zhong H."/>
            <person name="Yano M."/>
            <person name="Yuan Q."/>
            <person name="Ouyang S."/>
            <person name="Liu J."/>
            <person name="Jones K.M."/>
            <person name="Gansberger K."/>
            <person name="Moffat K."/>
            <person name="Hill J."/>
            <person name="Bera J."/>
            <person name="Fadrosh D."/>
            <person name="Jin S."/>
            <person name="Johri S."/>
            <person name="Kim M."/>
            <person name="Overton L."/>
            <person name="Reardon M."/>
            <person name="Tsitrin T."/>
            <person name="Vuong H."/>
            <person name="Weaver B."/>
            <person name="Ciecko A."/>
            <person name="Tallon L."/>
            <person name="Jackson J."/>
            <person name="Pai G."/>
            <person name="Aken S.V."/>
            <person name="Utterback T."/>
            <person name="Reidmuller S."/>
            <person name="Feldblyum T."/>
            <person name="Hsiao J."/>
            <person name="Zismann V."/>
            <person name="Iobst S."/>
            <person name="de Vazeille A.R."/>
            <person name="Buell C.R."/>
            <person name="Ying K."/>
            <person name="Li Y."/>
            <person name="Lu T."/>
            <person name="Huang Y."/>
            <person name="Zhao Q."/>
            <person name="Feng Q."/>
            <person name="Zhang L."/>
            <person name="Zhu J."/>
            <person name="Weng Q."/>
            <person name="Mu J."/>
            <person name="Lu Y."/>
            <person name="Fan D."/>
            <person name="Liu Y."/>
            <person name="Guan J."/>
            <person name="Zhang Y."/>
            <person name="Yu S."/>
            <person name="Liu X."/>
            <person name="Zhang Y."/>
            <person name="Hong G."/>
            <person name="Han B."/>
            <person name="Choisne N."/>
            <person name="Demange N."/>
            <person name="Orjeda G."/>
            <person name="Samain S."/>
            <person name="Cattolico L."/>
            <person name="Pelletier E."/>
            <person name="Couloux A."/>
            <person name="Segurens B."/>
            <person name="Wincker P."/>
            <person name="D'Hont A."/>
            <person name="Scarpelli C."/>
            <person name="Weissenbach J."/>
            <person name="Salanoubat M."/>
            <person name="Quetier F."/>
            <person name="Yu Y."/>
            <person name="Kim H.R."/>
            <person name="Rambo T."/>
            <person name="Currie J."/>
            <person name="Collura K."/>
            <person name="Luo M."/>
            <person name="Yang T."/>
            <person name="Ammiraju J.S.S."/>
            <person name="Engler F."/>
            <person name="Soderlund C."/>
            <person name="Wing R.A."/>
            <person name="Palmer L.E."/>
            <person name="de la Bastide M."/>
            <person name="Spiegel L."/>
            <person name="Nascimento L."/>
            <person name="Zutavern T."/>
            <person name="O'Shaughnessy A."/>
            <person name="Dike S."/>
            <person name="Dedhia N."/>
            <person name="Preston R."/>
            <person name="Balija V."/>
            <person name="McCombie W.R."/>
            <person name="Chow T."/>
            <person name="Chen H."/>
            <person name="Chung M."/>
            <person name="Chen C."/>
            <person name="Shaw J."/>
            <person name="Wu H."/>
            <person name="Hsiao K."/>
            <person name="Chao Y."/>
            <person name="Chu M."/>
            <person name="Cheng C."/>
            <person name="Hour A."/>
            <person name="Lee P."/>
            <person name="Lin S."/>
            <person name="Lin Y."/>
            <person name="Liou J."/>
            <person name="Liu S."/>
            <person name="Hsing Y."/>
            <person name="Raghuvanshi S."/>
            <person name="Mohanty A."/>
            <person name="Bharti A.K."/>
            <person name="Gaur A."/>
            <person name="Gupta V."/>
            <person name="Kumar D."/>
            <person name="Ravi V."/>
            <person name="Vij S."/>
            <person name="Kapur A."/>
            <person name="Khurana P."/>
            <person name="Khurana P."/>
            <person name="Khurana J.P."/>
            <person name="Tyagi A.K."/>
            <person name="Gaikwad K."/>
            <person name="Singh A."/>
            <person name="Dalal V."/>
            <person name="Srivastava S."/>
            <person name="Dixit A."/>
            <person name="Pal A.K."/>
            <person name="Ghazi I.A."/>
            <person name="Yadav M."/>
            <person name="Pandit A."/>
            <person name="Bhargava A."/>
            <person name="Sureshbabu K."/>
            <person name="Batra K."/>
            <person name="Sharma T.R."/>
            <person name="Mohapatra T."/>
            <person name="Singh N.K."/>
            <person name="Messing J."/>
            <person name="Nelson A.B."/>
            <person name="Fuks G."/>
            <person name="Kavchok S."/>
            <person name="Keizer G."/>
            <person name="Linton E."/>
            <person name="Llaca V."/>
            <person name="Song R."/>
            <person name="Tanyolac B."/>
            <person name="Young S."/>
            <person name="Ho-Il K."/>
            <person name="Hahn J.H."/>
            <person name="Sangsakoo G."/>
            <person name="Vanavichit A."/>
            <person name="de Mattos Luiz.A.T."/>
            <person name="Zimmer P.D."/>
            <person name="Malone G."/>
            <person name="Dellagostin O."/>
            <person name="de Oliveira A.C."/>
            <person name="Bevan M."/>
            <person name="Bancroft I."/>
            <person name="Minx P."/>
            <person name="Cordum H."/>
            <person name="Wilson R."/>
            <person name="Cheng Z."/>
            <person name="Jin W."/>
            <person name="Jiang J."/>
            <person name="Leong S.A."/>
            <person name="Iwama H."/>
            <person name="Gojobori T."/>
            <person name="Itoh T."/>
            <person name="Niimura Y."/>
            <person name="Fujii Y."/>
            <person name="Habara T."/>
            <person name="Sakai H."/>
            <person name="Sato Y."/>
            <person name="Wilson G."/>
            <person name="Kumar K."/>
            <person name="McCouch S."/>
            <person name="Juretic N."/>
            <person name="Hoen D."/>
            <person name="Wright S."/>
            <person name="Bruskiewich R."/>
            <person name="Bureau T."/>
            <person name="Miyao A."/>
            <person name="Hirochika H."/>
            <person name="Nishikawa T."/>
            <person name="Kadowaki K."/>
            <person name="Sugiura M."/>
            <person name="Burr B."/>
            <person name="Sasaki T."/>
        </authorList>
    </citation>
    <scope>NUCLEOTIDE SEQUENCE [LARGE SCALE GENOMIC DNA]</scope>
    <source>
        <strain evidence="3">cv. Nipponbare</strain>
    </source>
</reference>
<feature type="compositionally biased region" description="Basic and acidic residues" evidence="1">
    <location>
        <begin position="52"/>
        <end position="70"/>
    </location>
</feature>
<feature type="compositionally biased region" description="Basic and acidic residues" evidence="1">
    <location>
        <begin position="443"/>
        <end position="478"/>
    </location>
</feature>
<feature type="region of interest" description="Disordered" evidence="1">
    <location>
        <begin position="1"/>
        <end position="25"/>
    </location>
</feature>
<dbReference type="PaxDb" id="39947-A0A0P0VBT0"/>
<dbReference type="eggNOG" id="ENOG502R50K">
    <property type="taxonomic scope" value="Eukaryota"/>
</dbReference>
<feature type="compositionally biased region" description="Basic and acidic residues" evidence="1">
    <location>
        <begin position="315"/>
        <end position="327"/>
    </location>
</feature>
<dbReference type="Gramene" id="Os01t0902750-00">
    <property type="protein sequence ID" value="Os01t0902750-00"/>
    <property type="gene ID" value="Os01g0902750"/>
</dbReference>
<evidence type="ECO:0000313" key="2">
    <source>
        <dbReference type="EMBL" id="BAS75766.1"/>
    </source>
</evidence>
<feature type="region of interest" description="Disordered" evidence="1">
    <location>
        <begin position="38"/>
        <end position="79"/>
    </location>
</feature>
<keyword evidence="3" id="KW-1185">Reference proteome</keyword>
<name>A0A0P0VBT0_ORYSJ</name>
<accession>A0A0P0VBT0</accession>